<dbReference type="GO" id="GO:0004190">
    <property type="term" value="F:aspartic-type endopeptidase activity"/>
    <property type="evidence" value="ECO:0007669"/>
    <property type="project" value="InterPro"/>
</dbReference>
<evidence type="ECO:0000313" key="2">
    <source>
        <dbReference type="Proteomes" id="UP000507470"/>
    </source>
</evidence>
<gene>
    <name evidence="1" type="ORF">MCOR_35198</name>
</gene>
<dbReference type="SUPFAM" id="SSF50630">
    <property type="entry name" value="Acid proteases"/>
    <property type="match status" value="1"/>
</dbReference>
<protein>
    <recommendedName>
        <fullName evidence="3">Peptidase A2 domain-containing protein</fullName>
    </recommendedName>
</protein>
<dbReference type="EMBL" id="CACVKT020006376">
    <property type="protein sequence ID" value="CAC5401072.1"/>
    <property type="molecule type" value="Genomic_DNA"/>
</dbReference>
<organism evidence="1 2">
    <name type="scientific">Mytilus coruscus</name>
    <name type="common">Sea mussel</name>
    <dbReference type="NCBI Taxonomy" id="42192"/>
    <lineage>
        <taxon>Eukaryota</taxon>
        <taxon>Metazoa</taxon>
        <taxon>Spiralia</taxon>
        <taxon>Lophotrochozoa</taxon>
        <taxon>Mollusca</taxon>
        <taxon>Bivalvia</taxon>
        <taxon>Autobranchia</taxon>
        <taxon>Pteriomorphia</taxon>
        <taxon>Mytilida</taxon>
        <taxon>Mytiloidea</taxon>
        <taxon>Mytilidae</taxon>
        <taxon>Mytilinae</taxon>
        <taxon>Mytilus</taxon>
    </lineage>
</organism>
<keyword evidence="2" id="KW-1185">Reference proteome</keyword>
<dbReference type="OrthoDB" id="6161062at2759"/>
<sequence length="196" mass="21780">MFIETKVNGTKAKMLIDTGATVSLISKKLFDRMRSHVLSPMDREILTTNGSPSILFGKTIIDNEINGHVCSNIAVIADLNVEGILGIDFQRSQNCVIDITKGNVWVNGKETRLHFEGQIGYYGVYVASIVQLPPRSKNIESSTSRETVLPNQEVSIVDTNKGILETVLPNQEVSIVDTNKGIYLVEYWLRIRGRAD</sequence>
<reference evidence="1 2" key="1">
    <citation type="submission" date="2020-06" db="EMBL/GenBank/DDBJ databases">
        <authorList>
            <person name="Li R."/>
            <person name="Bekaert M."/>
        </authorList>
    </citation>
    <scope>NUCLEOTIDE SEQUENCE [LARGE SCALE GENOMIC DNA]</scope>
    <source>
        <strain evidence="2">wild</strain>
    </source>
</reference>
<dbReference type="Gene3D" id="2.40.70.10">
    <property type="entry name" value="Acid Proteases"/>
    <property type="match status" value="1"/>
</dbReference>
<dbReference type="CDD" id="cd00303">
    <property type="entry name" value="retropepsin_like"/>
    <property type="match status" value="1"/>
</dbReference>
<accession>A0A6J8D1D9</accession>
<dbReference type="Pfam" id="PF13975">
    <property type="entry name" value="gag-asp_proteas"/>
    <property type="match status" value="1"/>
</dbReference>
<dbReference type="AlphaFoldDB" id="A0A6J8D1D9"/>
<dbReference type="InterPro" id="IPR021109">
    <property type="entry name" value="Peptidase_aspartic_dom_sf"/>
</dbReference>
<dbReference type="Proteomes" id="UP000507470">
    <property type="component" value="Unassembled WGS sequence"/>
</dbReference>
<evidence type="ECO:0000313" key="1">
    <source>
        <dbReference type="EMBL" id="CAC5401072.1"/>
    </source>
</evidence>
<evidence type="ECO:0008006" key="3">
    <source>
        <dbReference type="Google" id="ProtNLM"/>
    </source>
</evidence>
<name>A0A6J8D1D9_MYTCO</name>
<proteinExistence type="predicted"/>
<dbReference type="PROSITE" id="PS00141">
    <property type="entry name" value="ASP_PROTEASE"/>
    <property type="match status" value="1"/>
</dbReference>
<dbReference type="InterPro" id="IPR001969">
    <property type="entry name" value="Aspartic_peptidase_AS"/>
</dbReference>
<dbReference type="GO" id="GO:0006508">
    <property type="term" value="P:proteolysis"/>
    <property type="evidence" value="ECO:0007669"/>
    <property type="project" value="InterPro"/>
</dbReference>